<name>A0AAW1K459_POPJA</name>
<dbReference type="SUPFAM" id="SSF52833">
    <property type="entry name" value="Thioredoxin-like"/>
    <property type="match status" value="1"/>
</dbReference>
<dbReference type="Pfam" id="PF00462">
    <property type="entry name" value="Glutaredoxin"/>
    <property type="match status" value="1"/>
</dbReference>
<dbReference type="EMBL" id="JASPKY010000254">
    <property type="protein sequence ID" value="KAK9712988.1"/>
    <property type="molecule type" value="Genomic_DNA"/>
</dbReference>
<dbReference type="Gene3D" id="3.40.30.10">
    <property type="entry name" value="Glutaredoxin"/>
    <property type="match status" value="1"/>
</dbReference>
<dbReference type="GO" id="GO:0005739">
    <property type="term" value="C:mitochondrion"/>
    <property type="evidence" value="ECO:0007669"/>
    <property type="project" value="TreeGrafter"/>
</dbReference>
<dbReference type="InterPro" id="IPR002109">
    <property type="entry name" value="Glutaredoxin"/>
</dbReference>
<comment type="similarity">
    <text evidence="1">Belongs to the glutaredoxin family.</text>
</comment>
<feature type="domain" description="Glutaredoxin" evidence="6">
    <location>
        <begin position="123"/>
        <end position="185"/>
    </location>
</feature>
<dbReference type="InterPro" id="IPR036249">
    <property type="entry name" value="Thioredoxin-like_sf"/>
</dbReference>
<evidence type="ECO:0000256" key="1">
    <source>
        <dbReference type="ARBA" id="ARBA00007787"/>
    </source>
</evidence>
<organism evidence="7 8">
    <name type="scientific">Popillia japonica</name>
    <name type="common">Japanese beetle</name>
    <dbReference type="NCBI Taxonomy" id="7064"/>
    <lineage>
        <taxon>Eukaryota</taxon>
        <taxon>Metazoa</taxon>
        <taxon>Ecdysozoa</taxon>
        <taxon>Arthropoda</taxon>
        <taxon>Hexapoda</taxon>
        <taxon>Insecta</taxon>
        <taxon>Pterygota</taxon>
        <taxon>Neoptera</taxon>
        <taxon>Endopterygota</taxon>
        <taxon>Coleoptera</taxon>
        <taxon>Polyphaga</taxon>
        <taxon>Scarabaeiformia</taxon>
        <taxon>Scarabaeidae</taxon>
        <taxon>Rutelinae</taxon>
        <taxon>Popillia</taxon>
    </lineage>
</organism>
<dbReference type="Proteomes" id="UP001458880">
    <property type="component" value="Unassembled WGS sequence"/>
</dbReference>
<evidence type="ECO:0000313" key="8">
    <source>
        <dbReference type="Proteomes" id="UP001458880"/>
    </source>
</evidence>
<dbReference type="PANTHER" id="PTHR46679:SF1">
    <property type="entry name" value="GLUTAREDOXIN-2, MITOCHONDRIAL"/>
    <property type="match status" value="1"/>
</dbReference>
<keyword evidence="8" id="KW-1185">Reference proteome</keyword>
<keyword evidence="2" id="KW-0813">Transport</keyword>
<reference evidence="7 8" key="1">
    <citation type="journal article" date="2024" name="BMC Genomics">
        <title>De novo assembly and annotation of Popillia japonica's genome with initial clues to its potential as an invasive pest.</title>
        <authorList>
            <person name="Cucini C."/>
            <person name="Boschi S."/>
            <person name="Funari R."/>
            <person name="Cardaioli E."/>
            <person name="Iannotti N."/>
            <person name="Marturano G."/>
            <person name="Paoli F."/>
            <person name="Bruttini M."/>
            <person name="Carapelli A."/>
            <person name="Frati F."/>
            <person name="Nardi F."/>
        </authorList>
    </citation>
    <scope>NUCLEOTIDE SEQUENCE [LARGE SCALE GENOMIC DNA]</scope>
    <source>
        <strain evidence="7">DMR45628</strain>
    </source>
</reference>
<accession>A0AAW1K459</accession>
<evidence type="ECO:0000256" key="5">
    <source>
        <dbReference type="ARBA" id="ARBA00023284"/>
    </source>
</evidence>
<gene>
    <name evidence="7" type="ORF">QE152_g24593</name>
</gene>
<comment type="caution">
    <text evidence="7">The sequence shown here is derived from an EMBL/GenBank/DDBJ whole genome shotgun (WGS) entry which is preliminary data.</text>
</comment>
<dbReference type="GO" id="GO:0015035">
    <property type="term" value="F:protein-disulfide reductase activity"/>
    <property type="evidence" value="ECO:0007669"/>
    <property type="project" value="TreeGrafter"/>
</dbReference>
<dbReference type="InterPro" id="IPR014025">
    <property type="entry name" value="Glutaredoxin_subgr"/>
</dbReference>
<dbReference type="PRINTS" id="PR00160">
    <property type="entry name" value="GLUTAREDOXIN"/>
</dbReference>
<proteinExistence type="inferred from homology"/>
<evidence type="ECO:0000256" key="2">
    <source>
        <dbReference type="ARBA" id="ARBA00022448"/>
    </source>
</evidence>
<dbReference type="PROSITE" id="PS51354">
    <property type="entry name" value="GLUTAREDOXIN_2"/>
    <property type="match status" value="1"/>
</dbReference>
<dbReference type="AlphaFoldDB" id="A0AAW1K459"/>
<protein>
    <submittedName>
        <fullName evidence="7">Glutaredoxin</fullName>
    </submittedName>
</protein>
<evidence type="ECO:0000313" key="7">
    <source>
        <dbReference type="EMBL" id="KAK9712988.1"/>
    </source>
</evidence>
<keyword evidence="3" id="KW-0249">Electron transport</keyword>
<evidence type="ECO:0000259" key="6">
    <source>
        <dbReference type="Pfam" id="PF00462"/>
    </source>
</evidence>
<sequence length="206" mass="24382">MHMKNLAKWTRTVPTTIKDSIVSSHARANNEKGFVPSYENEGRPNMYFLLNFEYRRIWFKERGQYEKEVYTKKEMMKEESKIKRRYVQRMMMPKRKEKPLPIIKLKRKSMLNNIKDLIKKDTVVMFSKTHNTDCKKVKDIFRSMNVSVMAVELDLITDGKEMLNTLEQLTGARTLPRIFIKGECIGGEQELQNLIDEGKLKPMLKK</sequence>
<dbReference type="PANTHER" id="PTHR46679">
    <property type="match status" value="1"/>
</dbReference>
<keyword evidence="4" id="KW-1015">Disulfide bond</keyword>
<evidence type="ECO:0000256" key="4">
    <source>
        <dbReference type="ARBA" id="ARBA00023157"/>
    </source>
</evidence>
<evidence type="ECO:0000256" key="3">
    <source>
        <dbReference type="ARBA" id="ARBA00022982"/>
    </source>
</evidence>
<keyword evidence="5" id="KW-0676">Redox-active center</keyword>
<dbReference type="CDD" id="cd03419">
    <property type="entry name" value="GRX_GRXh_1_2_like"/>
    <property type="match status" value="1"/>
</dbReference>